<reference evidence="2" key="1">
    <citation type="submission" date="2017-02" db="UniProtKB">
        <authorList>
            <consortium name="WormBaseParasite"/>
        </authorList>
    </citation>
    <scope>IDENTIFICATION</scope>
</reference>
<accession>A0A0M3JFG2</accession>
<proteinExistence type="predicted"/>
<feature type="compositionally biased region" description="Acidic residues" evidence="1">
    <location>
        <begin position="46"/>
        <end position="60"/>
    </location>
</feature>
<feature type="region of interest" description="Disordered" evidence="1">
    <location>
        <begin position="26"/>
        <end position="68"/>
    </location>
</feature>
<protein>
    <submittedName>
        <fullName evidence="2">ATRX</fullName>
    </submittedName>
</protein>
<name>A0A0M3JFG2_ANISI</name>
<evidence type="ECO:0000256" key="1">
    <source>
        <dbReference type="SAM" id="MobiDB-lite"/>
    </source>
</evidence>
<dbReference type="AlphaFoldDB" id="A0A0M3JFG2"/>
<evidence type="ECO:0000313" key="2">
    <source>
        <dbReference type="WBParaSite" id="ASIM_0000636301-mRNA-1"/>
    </source>
</evidence>
<organism evidence="2">
    <name type="scientific">Anisakis simplex</name>
    <name type="common">Herring worm</name>
    <dbReference type="NCBI Taxonomy" id="6269"/>
    <lineage>
        <taxon>Eukaryota</taxon>
        <taxon>Metazoa</taxon>
        <taxon>Ecdysozoa</taxon>
        <taxon>Nematoda</taxon>
        <taxon>Chromadorea</taxon>
        <taxon>Rhabditida</taxon>
        <taxon>Spirurina</taxon>
        <taxon>Ascaridomorpha</taxon>
        <taxon>Ascaridoidea</taxon>
        <taxon>Anisakidae</taxon>
        <taxon>Anisakis</taxon>
        <taxon>Anisakis simplex complex</taxon>
    </lineage>
</organism>
<dbReference type="WBParaSite" id="ASIM_0000636301-mRNA-1">
    <property type="protein sequence ID" value="ASIM_0000636301-mRNA-1"/>
    <property type="gene ID" value="ASIM_0000636301"/>
</dbReference>
<sequence length="99" mass="11530">LMDDQSEQSSSDDDFMPLCEIKKRFSKKNDGKKSRRRKKKKLDPMDMNEMDCDDDELDDSDHEHVKKERKMATEETLCKHCAKSSNPEVVSGCDVLLKF</sequence>